<sequence>MADGTTPYRSRTIKSLVKQRIVLAFMGLLSLANAYCHRFSIGIAVTEMVKYRITEEEKVDPDACPYSKEFEGKDNFNYANAEFEWSEEEMKLLQSTFFVGYIISHLPGGLLADLFGGKQVVGFGLLLSAVCTLLTPLVARMGLYWLFALRVAMGLCQGPTYPSLNNMMSHWAPINERGRIGAMIFAGAMIGNAVHAPAAGYLISTFRAWETPFYVWGGLGVIWFLLWEVLCYNDPMSHPFISEQEKDLPRIPVHKMVISIPLWALIIAQVGHDYGIFTLLTVMPMYFKSVLHFSLKQNAMLSAAPNLLMWFTAMLSGYMVDCMINKGFGITCIRKLYVTVASFGPCFGLLLVGYVGCDKVLVSIPFVIGMGTMGAFVPSLKVNAMDLSPNYAGTTIAIVNGIGSLAGVAAPTIVALLTPNGTLAEWRIVFWIVFGFMNFTNLIYLLFGSAEVQKWDEG</sequence>
<dbReference type="GO" id="GO:0015293">
    <property type="term" value="F:symporter activity"/>
    <property type="evidence" value="ECO:0007669"/>
    <property type="project" value="UniProtKB-KW"/>
</dbReference>
<dbReference type="PROSITE" id="PS50850">
    <property type="entry name" value="MFS"/>
    <property type="match status" value="1"/>
</dbReference>
<feature type="transmembrane region" description="Helical" evidence="7">
    <location>
        <begin position="392"/>
        <end position="416"/>
    </location>
</feature>
<comment type="subcellular location">
    <subcellularLocation>
        <location evidence="1">Membrane</location>
        <topology evidence="1">Multi-pass membrane protein</topology>
    </subcellularLocation>
</comment>
<reference evidence="9 10" key="1">
    <citation type="journal article" date="2017" name="Gigascience">
        <title>Genome sequence of the small brown planthopper, Laodelphax striatellus.</title>
        <authorList>
            <person name="Zhu J."/>
            <person name="Jiang F."/>
            <person name="Wang X."/>
            <person name="Yang P."/>
            <person name="Bao Y."/>
            <person name="Zhao W."/>
            <person name="Wang W."/>
            <person name="Lu H."/>
            <person name="Wang Q."/>
            <person name="Cui N."/>
            <person name="Li J."/>
            <person name="Chen X."/>
            <person name="Luo L."/>
            <person name="Yu J."/>
            <person name="Kang L."/>
            <person name="Cui F."/>
        </authorList>
    </citation>
    <scope>NUCLEOTIDE SEQUENCE [LARGE SCALE GENOMIC DNA]</scope>
    <source>
        <strain evidence="9">Lst14</strain>
    </source>
</reference>
<evidence type="ECO:0000259" key="8">
    <source>
        <dbReference type="PROSITE" id="PS50850"/>
    </source>
</evidence>
<dbReference type="AlphaFoldDB" id="A0A482XGI2"/>
<dbReference type="PANTHER" id="PTHR11662">
    <property type="entry name" value="SOLUTE CARRIER FAMILY 17"/>
    <property type="match status" value="1"/>
</dbReference>
<dbReference type="SMR" id="A0A482XGI2"/>
<dbReference type="STRING" id="195883.A0A482XGI2"/>
<evidence type="ECO:0000313" key="10">
    <source>
        <dbReference type="Proteomes" id="UP000291343"/>
    </source>
</evidence>
<feature type="transmembrane region" description="Helical" evidence="7">
    <location>
        <begin position="213"/>
        <end position="232"/>
    </location>
</feature>
<feature type="transmembrane region" description="Helical" evidence="7">
    <location>
        <begin position="182"/>
        <end position="201"/>
    </location>
</feature>
<dbReference type="Gene3D" id="1.20.1250.20">
    <property type="entry name" value="MFS general substrate transporter like domains"/>
    <property type="match status" value="2"/>
</dbReference>
<feature type="transmembrane region" description="Helical" evidence="7">
    <location>
        <begin position="428"/>
        <end position="447"/>
    </location>
</feature>
<dbReference type="FunFam" id="1.20.1250.20:FF:000003">
    <property type="entry name" value="Solute carrier family 17 member 3"/>
    <property type="match status" value="1"/>
</dbReference>
<dbReference type="InParanoid" id="A0A482XGI2"/>
<dbReference type="InterPro" id="IPR036259">
    <property type="entry name" value="MFS_trans_sf"/>
</dbReference>
<dbReference type="Pfam" id="PF07690">
    <property type="entry name" value="MFS_1"/>
    <property type="match status" value="1"/>
</dbReference>
<keyword evidence="4" id="KW-0769">Symport</keyword>
<feature type="domain" description="Major facilitator superfamily (MFS) profile" evidence="8">
    <location>
        <begin position="26"/>
        <end position="453"/>
    </location>
</feature>
<keyword evidence="2" id="KW-0813">Transport</keyword>
<dbReference type="GO" id="GO:0016020">
    <property type="term" value="C:membrane"/>
    <property type="evidence" value="ECO:0007669"/>
    <property type="project" value="UniProtKB-SubCell"/>
</dbReference>
<dbReference type="InterPro" id="IPR050382">
    <property type="entry name" value="MFS_Na/Anion_cotransporter"/>
</dbReference>
<keyword evidence="3 7" id="KW-0812">Transmembrane</keyword>
<dbReference type="FunFam" id="1.20.1250.20:FF:000423">
    <property type="entry name" value="Putative inorganic phosphate cotransporter-like Protein"/>
    <property type="match status" value="1"/>
</dbReference>
<organism evidence="9 10">
    <name type="scientific">Laodelphax striatellus</name>
    <name type="common">Small brown planthopper</name>
    <name type="synonym">Delphax striatella</name>
    <dbReference type="NCBI Taxonomy" id="195883"/>
    <lineage>
        <taxon>Eukaryota</taxon>
        <taxon>Metazoa</taxon>
        <taxon>Ecdysozoa</taxon>
        <taxon>Arthropoda</taxon>
        <taxon>Hexapoda</taxon>
        <taxon>Insecta</taxon>
        <taxon>Pterygota</taxon>
        <taxon>Neoptera</taxon>
        <taxon>Paraneoptera</taxon>
        <taxon>Hemiptera</taxon>
        <taxon>Auchenorrhyncha</taxon>
        <taxon>Fulgoroidea</taxon>
        <taxon>Delphacidae</taxon>
        <taxon>Criomorphinae</taxon>
        <taxon>Laodelphax</taxon>
    </lineage>
</organism>
<evidence type="ECO:0000256" key="1">
    <source>
        <dbReference type="ARBA" id="ARBA00004141"/>
    </source>
</evidence>
<dbReference type="EMBL" id="QKKF02010496">
    <property type="protein sequence ID" value="RZF44451.1"/>
    <property type="molecule type" value="Genomic_DNA"/>
</dbReference>
<dbReference type="GO" id="GO:0006820">
    <property type="term" value="P:monoatomic anion transport"/>
    <property type="evidence" value="ECO:0007669"/>
    <property type="project" value="TreeGrafter"/>
</dbReference>
<feature type="transmembrane region" description="Helical" evidence="7">
    <location>
        <begin position="21"/>
        <end position="41"/>
    </location>
</feature>
<evidence type="ECO:0000256" key="2">
    <source>
        <dbReference type="ARBA" id="ARBA00022448"/>
    </source>
</evidence>
<comment type="caution">
    <text evidence="9">The sequence shown here is derived from an EMBL/GenBank/DDBJ whole genome shotgun (WGS) entry which is preliminary data.</text>
</comment>
<dbReference type="CDD" id="cd17318">
    <property type="entry name" value="MFS_SLC17"/>
    <property type="match status" value="1"/>
</dbReference>
<keyword evidence="5 7" id="KW-1133">Transmembrane helix</keyword>
<dbReference type="Proteomes" id="UP000291343">
    <property type="component" value="Unassembled WGS sequence"/>
</dbReference>
<feature type="transmembrane region" description="Helical" evidence="7">
    <location>
        <begin position="260"/>
        <end position="287"/>
    </location>
</feature>
<keyword evidence="10" id="KW-1185">Reference proteome</keyword>
<feature type="transmembrane region" description="Helical" evidence="7">
    <location>
        <begin position="336"/>
        <end position="354"/>
    </location>
</feature>
<accession>A0A482XGI2</accession>
<proteinExistence type="predicted"/>
<dbReference type="PANTHER" id="PTHR11662:SF415">
    <property type="entry name" value="AT30085P-RELATED"/>
    <property type="match status" value="1"/>
</dbReference>
<evidence type="ECO:0000256" key="3">
    <source>
        <dbReference type="ARBA" id="ARBA00022692"/>
    </source>
</evidence>
<gene>
    <name evidence="9" type="ORF">LSTR_LSTR002224</name>
</gene>
<feature type="transmembrane region" description="Helical" evidence="7">
    <location>
        <begin position="119"/>
        <end position="137"/>
    </location>
</feature>
<keyword evidence="6 7" id="KW-0472">Membrane</keyword>
<protein>
    <recommendedName>
        <fullName evidence="8">Major facilitator superfamily (MFS) profile domain-containing protein</fullName>
    </recommendedName>
</protein>
<evidence type="ECO:0000256" key="4">
    <source>
        <dbReference type="ARBA" id="ARBA00022847"/>
    </source>
</evidence>
<dbReference type="InterPro" id="IPR020846">
    <property type="entry name" value="MFS_dom"/>
</dbReference>
<name>A0A482XGI2_LAOST</name>
<feature type="transmembrane region" description="Helical" evidence="7">
    <location>
        <begin position="360"/>
        <end position="380"/>
    </location>
</feature>
<dbReference type="OrthoDB" id="2985014at2759"/>
<evidence type="ECO:0000313" key="9">
    <source>
        <dbReference type="EMBL" id="RZF44451.1"/>
    </source>
</evidence>
<feature type="transmembrane region" description="Helical" evidence="7">
    <location>
        <begin position="307"/>
        <end position="324"/>
    </location>
</feature>
<evidence type="ECO:0000256" key="5">
    <source>
        <dbReference type="ARBA" id="ARBA00022989"/>
    </source>
</evidence>
<dbReference type="SUPFAM" id="SSF103473">
    <property type="entry name" value="MFS general substrate transporter"/>
    <property type="match status" value="1"/>
</dbReference>
<dbReference type="InterPro" id="IPR011701">
    <property type="entry name" value="MFS"/>
</dbReference>
<evidence type="ECO:0000256" key="6">
    <source>
        <dbReference type="ARBA" id="ARBA00023136"/>
    </source>
</evidence>
<evidence type="ECO:0000256" key="7">
    <source>
        <dbReference type="SAM" id="Phobius"/>
    </source>
</evidence>